<evidence type="ECO:0000313" key="1">
    <source>
        <dbReference type="EMBL" id="MBC3920507.1"/>
    </source>
</evidence>
<keyword evidence="2" id="KW-1185">Reference proteome</keyword>
<accession>A0ABR6ZXA6</accession>
<reference evidence="1 2" key="1">
    <citation type="submission" date="2020-08" db="EMBL/GenBank/DDBJ databases">
        <title>Novel species isolated from subtropical streams in China.</title>
        <authorList>
            <person name="Lu H."/>
        </authorList>
    </citation>
    <scope>NUCLEOTIDE SEQUENCE [LARGE SCALE GENOMIC DNA]</scope>
    <source>
        <strain evidence="1 2">CY18W</strain>
    </source>
</reference>
<comment type="caution">
    <text evidence="1">The sequence shown here is derived from an EMBL/GenBank/DDBJ whole genome shotgun (WGS) entry which is preliminary data.</text>
</comment>
<evidence type="ECO:0000313" key="2">
    <source>
        <dbReference type="Proteomes" id="UP000650424"/>
    </source>
</evidence>
<sequence>MKKIIIIDDNPSLQLQLQNALTHLSTNKYEIEIWEKEKVQGKWQSQFDAQKLVSNADEDVWRRVILAETNLAMIVADHDLSAFNEVRVSESTLTEACKQSSIPICTYHRKPGTSTSAQELRGIYSQTRSFAISIDISNIDTAAAKILAVADGFETLLTAFNSVSDEIKKAGPASIVSSVLERPGMVTFFSRYATGPTLASDVIDHLDANNQKEAYLQMEKRMPFVLGCWLHNYVLPFPGVLLNEVASASYVNLSQVDFTNHSNHFSTAKYIGPFSGTAGYWWRTELDQLLVDADCEDGVEYLSKKSIQANPSICCVTKNSPAGFYCLVRREPISLAASVGRLSWIPEGADLSRIDTELYDSVAPMMGI</sequence>
<organism evidence="1 2">
    <name type="scientific">Undibacterium hunanense</name>
    <dbReference type="NCBI Taxonomy" id="2762292"/>
    <lineage>
        <taxon>Bacteria</taxon>
        <taxon>Pseudomonadati</taxon>
        <taxon>Pseudomonadota</taxon>
        <taxon>Betaproteobacteria</taxon>
        <taxon>Burkholderiales</taxon>
        <taxon>Oxalobacteraceae</taxon>
        <taxon>Undibacterium</taxon>
    </lineage>
</organism>
<name>A0ABR6ZXA6_9BURK</name>
<protein>
    <submittedName>
        <fullName evidence="1">Uncharacterized protein</fullName>
    </submittedName>
</protein>
<dbReference type="RefSeq" id="WP_186950112.1">
    <property type="nucleotide sequence ID" value="NZ_JACOGF010000016.1"/>
</dbReference>
<dbReference type="EMBL" id="JACOGF010000016">
    <property type="protein sequence ID" value="MBC3920507.1"/>
    <property type="molecule type" value="Genomic_DNA"/>
</dbReference>
<gene>
    <name evidence="1" type="ORF">H8L32_23790</name>
</gene>
<dbReference type="Proteomes" id="UP000650424">
    <property type="component" value="Unassembled WGS sequence"/>
</dbReference>
<proteinExistence type="predicted"/>